<accession>X1D7L0</accession>
<dbReference type="AlphaFoldDB" id="X1D7L0"/>
<dbReference type="Gene3D" id="3.40.50.150">
    <property type="entry name" value="Vaccinia Virus protein VP39"/>
    <property type="match status" value="1"/>
</dbReference>
<comment type="caution">
    <text evidence="2">The sequence shown here is derived from an EMBL/GenBank/DDBJ whole genome shotgun (WGS) entry which is preliminary data.</text>
</comment>
<dbReference type="InterPro" id="IPR013216">
    <property type="entry name" value="Methyltransf_11"/>
</dbReference>
<dbReference type="Pfam" id="PF08241">
    <property type="entry name" value="Methyltransf_11"/>
    <property type="match status" value="1"/>
</dbReference>
<dbReference type="GO" id="GO:0008757">
    <property type="term" value="F:S-adenosylmethionine-dependent methyltransferase activity"/>
    <property type="evidence" value="ECO:0007669"/>
    <property type="project" value="InterPro"/>
</dbReference>
<proteinExistence type="predicted"/>
<name>X1D7L0_9ZZZZ</name>
<feature type="non-terminal residue" evidence="2">
    <location>
        <position position="1"/>
    </location>
</feature>
<gene>
    <name evidence="2" type="ORF">S01H4_60520</name>
</gene>
<dbReference type="InterPro" id="IPR029063">
    <property type="entry name" value="SAM-dependent_MTases_sf"/>
</dbReference>
<feature type="domain" description="Methyltransferase type 11" evidence="1">
    <location>
        <begin position="1"/>
        <end position="40"/>
    </location>
</feature>
<evidence type="ECO:0000313" key="2">
    <source>
        <dbReference type="EMBL" id="GAH16736.1"/>
    </source>
</evidence>
<dbReference type="EMBL" id="BART01035704">
    <property type="protein sequence ID" value="GAH16736.1"/>
    <property type="molecule type" value="Genomic_DNA"/>
</dbReference>
<dbReference type="SUPFAM" id="SSF53335">
    <property type="entry name" value="S-adenosyl-L-methionine-dependent methyltransferases"/>
    <property type="match status" value="1"/>
</dbReference>
<sequence>TGRILLPLAEEGYEIVGIDSSSGMLKRLREKLHKLPESVQERINIIQTVLIYP</sequence>
<protein>
    <recommendedName>
        <fullName evidence="1">Methyltransferase type 11 domain-containing protein</fullName>
    </recommendedName>
</protein>
<reference evidence="2" key="1">
    <citation type="journal article" date="2014" name="Front. Microbiol.">
        <title>High frequency of phylogenetically diverse reductive dehalogenase-homologous genes in deep subseafloor sedimentary metagenomes.</title>
        <authorList>
            <person name="Kawai M."/>
            <person name="Futagami T."/>
            <person name="Toyoda A."/>
            <person name="Takaki Y."/>
            <person name="Nishi S."/>
            <person name="Hori S."/>
            <person name="Arai W."/>
            <person name="Tsubouchi T."/>
            <person name="Morono Y."/>
            <person name="Uchiyama I."/>
            <person name="Ito T."/>
            <person name="Fujiyama A."/>
            <person name="Inagaki F."/>
            <person name="Takami H."/>
        </authorList>
    </citation>
    <scope>NUCLEOTIDE SEQUENCE</scope>
    <source>
        <strain evidence="2">Expedition CK06-06</strain>
    </source>
</reference>
<evidence type="ECO:0000259" key="1">
    <source>
        <dbReference type="Pfam" id="PF08241"/>
    </source>
</evidence>
<organism evidence="2">
    <name type="scientific">marine sediment metagenome</name>
    <dbReference type="NCBI Taxonomy" id="412755"/>
    <lineage>
        <taxon>unclassified sequences</taxon>
        <taxon>metagenomes</taxon>
        <taxon>ecological metagenomes</taxon>
    </lineage>
</organism>